<protein>
    <submittedName>
        <fullName evidence="2">Uncharacterized protein</fullName>
    </submittedName>
</protein>
<accession>A0A2G9ZLF0</accession>
<dbReference type="Proteomes" id="UP000230729">
    <property type="component" value="Unassembled WGS sequence"/>
</dbReference>
<sequence>MDIEIKPGRGNAETAGVDQQGFSELPGIKIPGRTQKNKNRKYQEKNVFRTHKSFLICFYLKAFFHFKQIFWKEPEKNYLH</sequence>
<proteinExistence type="predicted"/>
<dbReference type="AlphaFoldDB" id="A0A2G9ZLF0"/>
<reference evidence="2 3" key="1">
    <citation type="submission" date="2017-09" db="EMBL/GenBank/DDBJ databases">
        <title>Depth-based differentiation of microbial function through sediment-hosted aquifers and enrichment of novel symbionts in the deep terrestrial subsurface.</title>
        <authorList>
            <person name="Probst A.J."/>
            <person name="Ladd B."/>
            <person name="Jarett J.K."/>
            <person name="Geller-Mcgrath D.E."/>
            <person name="Sieber C.M."/>
            <person name="Emerson J.B."/>
            <person name="Anantharaman K."/>
            <person name="Thomas B.C."/>
            <person name="Malmstrom R."/>
            <person name="Stieglmeier M."/>
            <person name="Klingl A."/>
            <person name="Woyke T."/>
            <person name="Ryan C.M."/>
            <person name="Banfield J.F."/>
        </authorList>
    </citation>
    <scope>NUCLEOTIDE SEQUENCE [LARGE SCALE GENOMIC DNA]</scope>
    <source>
        <strain evidence="2">CG23_combo_of_CG06-09_8_20_14_all_49_15</strain>
    </source>
</reference>
<evidence type="ECO:0000313" key="2">
    <source>
        <dbReference type="EMBL" id="PIP33997.1"/>
    </source>
</evidence>
<evidence type="ECO:0000256" key="1">
    <source>
        <dbReference type="SAM" id="MobiDB-lite"/>
    </source>
</evidence>
<dbReference type="EMBL" id="PCSD01000028">
    <property type="protein sequence ID" value="PIP33997.1"/>
    <property type="molecule type" value="Genomic_DNA"/>
</dbReference>
<organism evidence="2 3">
    <name type="scientific">Candidatus Falkowbacteria bacterium CG23_combo_of_CG06-09_8_20_14_all_49_15</name>
    <dbReference type="NCBI Taxonomy" id="1974572"/>
    <lineage>
        <taxon>Bacteria</taxon>
        <taxon>Candidatus Falkowiibacteriota</taxon>
    </lineage>
</organism>
<comment type="caution">
    <text evidence="2">The sequence shown here is derived from an EMBL/GenBank/DDBJ whole genome shotgun (WGS) entry which is preliminary data.</text>
</comment>
<name>A0A2G9ZLF0_9BACT</name>
<feature type="region of interest" description="Disordered" evidence="1">
    <location>
        <begin position="1"/>
        <end position="41"/>
    </location>
</feature>
<gene>
    <name evidence="2" type="ORF">COX22_01320</name>
</gene>
<evidence type="ECO:0000313" key="3">
    <source>
        <dbReference type="Proteomes" id="UP000230729"/>
    </source>
</evidence>